<dbReference type="Pfam" id="PF12730">
    <property type="entry name" value="ABC2_membrane_4"/>
    <property type="match status" value="1"/>
</dbReference>
<accession>A0A9D2MAC8</accession>
<proteinExistence type="predicted"/>
<keyword evidence="1" id="KW-1133">Transmembrane helix</keyword>
<feature type="transmembrane region" description="Helical" evidence="1">
    <location>
        <begin position="173"/>
        <end position="194"/>
    </location>
</feature>
<name>A0A9D2MAC8_9FIRM</name>
<feature type="transmembrane region" description="Helical" evidence="1">
    <location>
        <begin position="222"/>
        <end position="245"/>
    </location>
</feature>
<reference evidence="2" key="1">
    <citation type="journal article" date="2021" name="PeerJ">
        <title>Extensive microbial diversity within the chicken gut microbiome revealed by metagenomics and culture.</title>
        <authorList>
            <person name="Gilroy R."/>
            <person name="Ravi A."/>
            <person name="Getino M."/>
            <person name="Pursley I."/>
            <person name="Horton D.L."/>
            <person name="Alikhan N.F."/>
            <person name="Baker D."/>
            <person name="Gharbi K."/>
            <person name="Hall N."/>
            <person name="Watson M."/>
            <person name="Adriaenssens E.M."/>
            <person name="Foster-Nyarko E."/>
            <person name="Jarju S."/>
            <person name="Secka A."/>
            <person name="Antonio M."/>
            <person name="Oren A."/>
            <person name="Chaudhuri R.R."/>
            <person name="La Ragione R."/>
            <person name="Hildebrand F."/>
            <person name="Pallen M.J."/>
        </authorList>
    </citation>
    <scope>NUCLEOTIDE SEQUENCE</scope>
    <source>
        <strain evidence="2">CHK189-11263</strain>
    </source>
</reference>
<feature type="transmembrane region" description="Helical" evidence="1">
    <location>
        <begin position="102"/>
        <end position="128"/>
    </location>
</feature>
<keyword evidence="1" id="KW-0472">Membrane</keyword>
<keyword evidence="1" id="KW-0812">Transmembrane</keyword>
<feature type="transmembrane region" description="Helical" evidence="1">
    <location>
        <begin position="17"/>
        <end position="37"/>
    </location>
</feature>
<comment type="caution">
    <text evidence="2">The sequence shown here is derived from an EMBL/GenBank/DDBJ whole genome shotgun (WGS) entry which is preliminary data.</text>
</comment>
<dbReference type="EMBL" id="DWYC01000019">
    <property type="protein sequence ID" value="HJB56274.1"/>
    <property type="molecule type" value="Genomic_DNA"/>
</dbReference>
<protein>
    <submittedName>
        <fullName evidence="2">ABC transporter permease</fullName>
    </submittedName>
</protein>
<dbReference type="Proteomes" id="UP000824208">
    <property type="component" value="Unassembled WGS sequence"/>
</dbReference>
<evidence type="ECO:0000313" key="3">
    <source>
        <dbReference type="Proteomes" id="UP000824208"/>
    </source>
</evidence>
<gene>
    <name evidence="2" type="ORF">H9714_01840</name>
</gene>
<organism evidence="2 3">
    <name type="scientific">Candidatus Flavonifractor intestinipullorum</name>
    <dbReference type="NCBI Taxonomy" id="2838587"/>
    <lineage>
        <taxon>Bacteria</taxon>
        <taxon>Bacillati</taxon>
        <taxon>Bacillota</taxon>
        <taxon>Clostridia</taxon>
        <taxon>Eubacteriales</taxon>
        <taxon>Oscillospiraceae</taxon>
        <taxon>Flavonifractor</taxon>
    </lineage>
</organism>
<feature type="transmembrane region" description="Helical" evidence="1">
    <location>
        <begin position="140"/>
        <end position="166"/>
    </location>
</feature>
<feature type="transmembrane region" description="Helical" evidence="1">
    <location>
        <begin position="49"/>
        <end position="75"/>
    </location>
</feature>
<evidence type="ECO:0000313" key="2">
    <source>
        <dbReference type="EMBL" id="HJB56274.1"/>
    </source>
</evidence>
<evidence type="ECO:0000256" key="1">
    <source>
        <dbReference type="SAM" id="Phobius"/>
    </source>
</evidence>
<dbReference type="AlphaFoldDB" id="A0A9D2MAC8"/>
<reference evidence="2" key="2">
    <citation type="submission" date="2021-04" db="EMBL/GenBank/DDBJ databases">
        <authorList>
            <person name="Gilroy R."/>
        </authorList>
    </citation>
    <scope>NUCLEOTIDE SEQUENCE</scope>
    <source>
        <strain evidence="2">CHK189-11263</strain>
    </source>
</reference>
<sequence length="251" mass="27746">MRNYLSAECFKTFHRKYFYAALGVCLVLEAVLLWGYWLTLNWGNPTVNFSYAATTVSFLLSVGLYATLITGDVVFSDQYKNDTLKNEVSYGLPRARIYLGKLGVSILVALIAAVVMLAFYVVGCWFLFPHDAQDAQGWSLMGYCLAGALPLWLAAQAVVIACYFLVGSATVAAFLAVGILGVIPSVLQAFGLLFHPVFEMLRQFTPSVMLDSLRNMAFDGGYLGLCWLVGLLWFAAATALGLFFFQRKEIR</sequence>